<reference evidence="1 2" key="1">
    <citation type="submission" date="2018-08" db="EMBL/GenBank/DDBJ databases">
        <title>Thalassotalea euphylliae genome.</title>
        <authorList>
            <person name="Summers S."/>
            <person name="Rice S.A."/>
            <person name="Freckelton M.L."/>
            <person name="Nedved B.T."/>
            <person name="Hadfield M.G."/>
        </authorList>
    </citation>
    <scope>NUCLEOTIDE SEQUENCE [LARGE SCALE GENOMIC DNA]</scope>
    <source>
        <strain evidence="1 2">H1</strain>
    </source>
</reference>
<sequence>MSSLFSLISSTGMQVYTLFSDKKTANENYRRVLPSLKRMISEHGRNSKNAQELLDVLVSLAPFGARRGNFKRRYVDRQNGWRELPDSPDRLPYGVWH</sequence>
<organism evidence="1 2">
    <name type="scientific">Thalassotalea euphylliae</name>
    <dbReference type="NCBI Taxonomy" id="1655234"/>
    <lineage>
        <taxon>Bacteria</taxon>
        <taxon>Pseudomonadati</taxon>
        <taxon>Pseudomonadota</taxon>
        <taxon>Gammaproteobacteria</taxon>
        <taxon>Alteromonadales</taxon>
        <taxon>Colwelliaceae</taxon>
        <taxon>Thalassotalea</taxon>
    </lineage>
</organism>
<dbReference type="Proteomes" id="UP000256478">
    <property type="component" value="Unassembled WGS sequence"/>
</dbReference>
<proteinExistence type="predicted"/>
<gene>
    <name evidence="1" type="ORF">DXX93_01690</name>
</gene>
<evidence type="ECO:0000313" key="1">
    <source>
        <dbReference type="EMBL" id="REL25385.1"/>
    </source>
</evidence>
<dbReference type="AlphaFoldDB" id="A0A3E0TMX8"/>
<name>A0A3E0TMX8_9GAMM</name>
<accession>A0A3E0TMX8</accession>
<dbReference type="EMBL" id="QUOU01000001">
    <property type="protein sequence ID" value="REL25385.1"/>
    <property type="molecule type" value="Genomic_DNA"/>
</dbReference>
<protein>
    <submittedName>
        <fullName evidence="1">Uncharacterized protein</fullName>
    </submittedName>
</protein>
<dbReference type="OrthoDB" id="6295341at2"/>
<evidence type="ECO:0000313" key="2">
    <source>
        <dbReference type="Proteomes" id="UP000256478"/>
    </source>
</evidence>
<comment type="caution">
    <text evidence="1">The sequence shown here is derived from an EMBL/GenBank/DDBJ whole genome shotgun (WGS) entry which is preliminary data.</text>
</comment>